<accession>A0A369WSP2</accession>
<evidence type="ECO:0000256" key="1">
    <source>
        <dbReference type="ARBA" id="ARBA00010333"/>
    </source>
</evidence>
<name>A0A369WSP2_9GAMM</name>
<reference evidence="5 6" key="1">
    <citation type="submission" date="2018-07" db="EMBL/GenBank/DDBJ databases">
        <title>Motiliproteus coralliicola sp. nov., a bacterium isolated from Coral.</title>
        <authorList>
            <person name="Wang G."/>
        </authorList>
    </citation>
    <scope>NUCLEOTIDE SEQUENCE [LARGE SCALE GENOMIC DNA]</scope>
    <source>
        <strain evidence="5 6">C34</strain>
    </source>
</reference>
<dbReference type="PANTHER" id="PTHR35936:SF25">
    <property type="entry name" value="ABC TRANSPORTER SUBSTRATE-BINDING PROTEIN"/>
    <property type="match status" value="1"/>
</dbReference>
<gene>
    <name evidence="5" type="ORF">DV711_00385</name>
</gene>
<comment type="caution">
    <text evidence="5">The sequence shown here is derived from an EMBL/GenBank/DDBJ whole genome shotgun (WGS) entry which is preliminary data.</text>
</comment>
<dbReference type="SUPFAM" id="SSF53850">
    <property type="entry name" value="Periplasmic binding protein-like II"/>
    <property type="match status" value="1"/>
</dbReference>
<keyword evidence="6" id="KW-1185">Reference proteome</keyword>
<keyword evidence="2 3" id="KW-0732">Signal</keyword>
<evidence type="ECO:0000313" key="6">
    <source>
        <dbReference type="Proteomes" id="UP000253769"/>
    </source>
</evidence>
<evidence type="ECO:0000259" key="4">
    <source>
        <dbReference type="SMART" id="SM00062"/>
    </source>
</evidence>
<dbReference type="Pfam" id="PF00497">
    <property type="entry name" value="SBP_bac_3"/>
    <property type="match status" value="1"/>
</dbReference>
<feature type="chain" id="PRO_5017058413" description="Solute-binding protein family 3/N-terminal domain-containing protein" evidence="3">
    <location>
        <begin position="20"/>
        <end position="253"/>
    </location>
</feature>
<protein>
    <recommendedName>
        <fullName evidence="4">Solute-binding protein family 3/N-terminal domain-containing protein</fullName>
    </recommendedName>
</protein>
<organism evidence="5 6">
    <name type="scientific">Motiliproteus coralliicola</name>
    <dbReference type="NCBI Taxonomy" id="2283196"/>
    <lineage>
        <taxon>Bacteria</taxon>
        <taxon>Pseudomonadati</taxon>
        <taxon>Pseudomonadota</taxon>
        <taxon>Gammaproteobacteria</taxon>
        <taxon>Oceanospirillales</taxon>
        <taxon>Oceanospirillaceae</taxon>
        <taxon>Motiliproteus</taxon>
    </lineage>
</organism>
<dbReference type="AlphaFoldDB" id="A0A369WSP2"/>
<dbReference type="RefSeq" id="WP_114693681.1">
    <property type="nucleotide sequence ID" value="NZ_QQOH01000001.1"/>
</dbReference>
<evidence type="ECO:0000313" key="5">
    <source>
        <dbReference type="EMBL" id="RDE24099.1"/>
    </source>
</evidence>
<dbReference type="Gene3D" id="3.40.190.10">
    <property type="entry name" value="Periplasmic binding protein-like II"/>
    <property type="match status" value="2"/>
</dbReference>
<feature type="signal peptide" evidence="3">
    <location>
        <begin position="1"/>
        <end position="19"/>
    </location>
</feature>
<proteinExistence type="inferred from homology"/>
<dbReference type="OrthoDB" id="7354650at2"/>
<dbReference type="Proteomes" id="UP000253769">
    <property type="component" value="Unassembled WGS sequence"/>
</dbReference>
<feature type="domain" description="Solute-binding protein family 3/N-terminal" evidence="4">
    <location>
        <begin position="22"/>
        <end position="251"/>
    </location>
</feature>
<evidence type="ECO:0000256" key="2">
    <source>
        <dbReference type="ARBA" id="ARBA00022729"/>
    </source>
</evidence>
<dbReference type="PANTHER" id="PTHR35936">
    <property type="entry name" value="MEMBRANE-BOUND LYTIC MUREIN TRANSGLYCOSYLASE F"/>
    <property type="match status" value="1"/>
</dbReference>
<sequence length="253" mass="28431">MLRSLAFLALLSFSMPSLATETITMANDPWPPYVVGNEADGSPAKAGIAVELVELIFQQLQNHDAQILLIPWRKALNGVKKGHYDGIPLLFKTPERESYMLFSEPLFPARTVFFYSIEKYPNGIRWKNYQDLSRFNIAVQHSFSIAETFDQQIDQGVPLKVEKMNSDEDCFRLLIHGRVDLVATNEIVGQEYLKQLGVSSSFRASSQSLYEKPFYIGFSKKTDAHLLIPQINSAIGQLRAAGEIDRVLGSTTP</sequence>
<dbReference type="InterPro" id="IPR001638">
    <property type="entry name" value="Solute-binding_3/MltF_N"/>
</dbReference>
<comment type="similarity">
    <text evidence="1">Belongs to the bacterial solute-binding protein 3 family.</text>
</comment>
<dbReference type="EMBL" id="QQOH01000001">
    <property type="protein sequence ID" value="RDE24099.1"/>
    <property type="molecule type" value="Genomic_DNA"/>
</dbReference>
<evidence type="ECO:0000256" key="3">
    <source>
        <dbReference type="SAM" id="SignalP"/>
    </source>
</evidence>
<dbReference type="SMART" id="SM00062">
    <property type="entry name" value="PBPb"/>
    <property type="match status" value="1"/>
</dbReference>